<reference evidence="3" key="1">
    <citation type="journal article" date="2019" name="Int. J. Syst. Evol. Microbiol.">
        <title>The Global Catalogue of Microorganisms (GCM) 10K type strain sequencing project: providing services to taxonomists for standard genome sequencing and annotation.</title>
        <authorList>
            <consortium name="The Broad Institute Genomics Platform"/>
            <consortium name="The Broad Institute Genome Sequencing Center for Infectious Disease"/>
            <person name="Wu L."/>
            <person name="Ma J."/>
        </authorList>
    </citation>
    <scope>NUCLEOTIDE SEQUENCE [LARGE SCALE GENOMIC DNA]</scope>
    <source>
        <strain evidence="3">JCM 17138</strain>
    </source>
</reference>
<dbReference type="Proteomes" id="UP001501009">
    <property type="component" value="Unassembled WGS sequence"/>
</dbReference>
<keyword evidence="1" id="KW-0812">Transmembrane</keyword>
<evidence type="ECO:0000313" key="2">
    <source>
        <dbReference type="EMBL" id="GAA3825975.1"/>
    </source>
</evidence>
<keyword evidence="1" id="KW-0472">Membrane</keyword>
<dbReference type="EMBL" id="BAABDE010000025">
    <property type="protein sequence ID" value="GAA3825975.1"/>
    <property type="molecule type" value="Genomic_DNA"/>
</dbReference>
<keyword evidence="3" id="KW-1185">Reference proteome</keyword>
<comment type="caution">
    <text evidence="2">The sequence shown here is derived from an EMBL/GenBank/DDBJ whole genome shotgun (WGS) entry which is preliminary data.</text>
</comment>
<evidence type="ECO:0008006" key="4">
    <source>
        <dbReference type="Google" id="ProtNLM"/>
    </source>
</evidence>
<gene>
    <name evidence="2" type="ORF">GCM10022403_069160</name>
</gene>
<proteinExistence type="predicted"/>
<feature type="transmembrane region" description="Helical" evidence="1">
    <location>
        <begin position="6"/>
        <end position="24"/>
    </location>
</feature>
<evidence type="ECO:0000256" key="1">
    <source>
        <dbReference type="SAM" id="Phobius"/>
    </source>
</evidence>
<name>A0ABP7ISZ9_9ACTN</name>
<dbReference type="RefSeq" id="WP_275772924.1">
    <property type="nucleotide sequence ID" value="NZ_BAABDE010000025.1"/>
</dbReference>
<evidence type="ECO:0000313" key="3">
    <source>
        <dbReference type="Proteomes" id="UP001501009"/>
    </source>
</evidence>
<accession>A0ABP7ISZ9</accession>
<keyword evidence="1" id="KW-1133">Transmembrane helix</keyword>
<organism evidence="2 3">
    <name type="scientific">Streptomyces coacervatus</name>
    <dbReference type="NCBI Taxonomy" id="647381"/>
    <lineage>
        <taxon>Bacteria</taxon>
        <taxon>Bacillati</taxon>
        <taxon>Actinomycetota</taxon>
        <taxon>Actinomycetes</taxon>
        <taxon>Kitasatosporales</taxon>
        <taxon>Streptomycetaceae</taxon>
        <taxon>Streptomyces</taxon>
    </lineage>
</organism>
<sequence>MDLFFYLIPGLILALVLFGAYRVLRRSLQIRSAWNSGLTAEGRCLRMFTTTHGGSGDSSVSTTLHHVYEFTARDGRVVRFEEENGSGTILEGDFVTVYYAEGADVVATAKAPRRGALAAGTIAILAFLGVIAVFCIGFMVTFHEMSDAFGGFGFGSGTDDTTNTVVVDGVTMTP</sequence>
<feature type="transmembrane region" description="Helical" evidence="1">
    <location>
        <begin position="116"/>
        <end position="140"/>
    </location>
</feature>
<protein>
    <recommendedName>
        <fullName evidence="4">DUF3592 domain-containing protein</fullName>
    </recommendedName>
</protein>